<dbReference type="Proteomes" id="UP000000637">
    <property type="component" value="Chromosome"/>
</dbReference>
<evidence type="ECO:0000256" key="1">
    <source>
        <dbReference type="SAM" id="Coils"/>
    </source>
</evidence>
<keyword evidence="1" id="KW-0175">Coiled coil</keyword>
<evidence type="ECO:0000313" key="3">
    <source>
        <dbReference type="EMBL" id="ABM07389.1"/>
    </source>
</evidence>
<proteinExistence type="predicted"/>
<feature type="coiled-coil region" evidence="1">
    <location>
        <begin position="37"/>
        <end position="88"/>
    </location>
</feature>
<dbReference type="AlphaFoldDB" id="A1R7C7"/>
<gene>
    <name evidence="3" type="ordered locus">AAur_2410</name>
</gene>
<accession>A1R7C7</accession>
<reference evidence="3 4" key="1">
    <citation type="journal article" date="2006" name="PLoS Genet.">
        <title>Secrets of soil survival revealed by the genome sequence of Arthrobacter aurescens TC1.</title>
        <authorList>
            <person name="Mongodin E.F."/>
            <person name="Shapir N."/>
            <person name="Daugherty S.C."/>
            <person name="DeBoy R.T."/>
            <person name="Emerson J.B."/>
            <person name="Shvartzbeyn A."/>
            <person name="Radune D."/>
            <person name="Vamathevan J."/>
            <person name="Riggs F."/>
            <person name="Grinberg V."/>
            <person name="Khouri H."/>
            <person name="Wackett L.P."/>
            <person name="Nelson K.E."/>
            <person name="Sadowsky M.J."/>
        </authorList>
    </citation>
    <scope>NUCLEOTIDE SEQUENCE [LARGE SCALE GENOMIC DNA]</scope>
    <source>
        <strain evidence="3 4">TC1</strain>
    </source>
</reference>
<dbReference type="KEGG" id="aau:AAur_2410"/>
<name>A1R7C7_PAEAT</name>
<evidence type="ECO:0000256" key="2">
    <source>
        <dbReference type="SAM" id="MobiDB-lite"/>
    </source>
</evidence>
<organism evidence="3 4">
    <name type="scientific">Paenarthrobacter aurescens (strain TC1)</name>
    <dbReference type="NCBI Taxonomy" id="290340"/>
    <lineage>
        <taxon>Bacteria</taxon>
        <taxon>Bacillati</taxon>
        <taxon>Actinomycetota</taxon>
        <taxon>Actinomycetes</taxon>
        <taxon>Micrococcales</taxon>
        <taxon>Micrococcaceae</taxon>
        <taxon>Paenarthrobacter</taxon>
    </lineage>
</organism>
<dbReference type="HOGENOM" id="CLU_188880_0_0_11"/>
<dbReference type="EMBL" id="CP000474">
    <property type="protein sequence ID" value="ABM07389.1"/>
    <property type="molecule type" value="Genomic_DNA"/>
</dbReference>
<dbReference type="STRING" id="290340.AAur_2410"/>
<evidence type="ECO:0000313" key="4">
    <source>
        <dbReference type="Proteomes" id="UP000000637"/>
    </source>
</evidence>
<sequence>MAGFPAESLVSAGKPDQNGFMENESTLEHETTLEHALDVAKANHKQAQKLLDQAIAANAAGDVTDQRVEQLRGLLAVATEDLQRVMREQ</sequence>
<protein>
    <submittedName>
        <fullName evidence="3">Uncharacterized protein</fullName>
    </submittedName>
</protein>
<feature type="region of interest" description="Disordered" evidence="2">
    <location>
        <begin position="1"/>
        <end position="31"/>
    </location>
</feature>
<keyword evidence="4" id="KW-1185">Reference proteome</keyword>